<dbReference type="Pfam" id="PF00028">
    <property type="entry name" value="Cadherin"/>
    <property type="match status" value="4"/>
</dbReference>
<evidence type="ECO:0000256" key="17">
    <source>
        <dbReference type="SAM" id="Phobius"/>
    </source>
</evidence>
<feature type="domain" description="Cadherin" evidence="19">
    <location>
        <begin position="73"/>
        <end position="146"/>
    </location>
</feature>
<dbReference type="CDD" id="cd11304">
    <property type="entry name" value="Cadherin_repeat"/>
    <property type="match status" value="4"/>
</dbReference>
<keyword evidence="12 17" id="KW-0472">Membrane</keyword>
<dbReference type="PANTHER" id="PTHR24027:SF78">
    <property type="entry name" value="CADHERIN-LIKE PROTEIN 26"/>
    <property type="match status" value="1"/>
</dbReference>
<keyword evidence="11 17" id="KW-1133">Transmembrane helix</keyword>
<evidence type="ECO:0000256" key="8">
    <source>
        <dbReference type="ARBA" id="ARBA00022737"/>
    </source>
</evidence>
<evidence type="ECO:0000256" key="7">
    <source>
        <dbReference type="ARBA" id="ARBA00022729"/>
    </source>
</evidence>
<accession>A0A8C3A2V3</accession>
<dbReference type="SUPFAM" id="SSF49313">
    <property type="entry name" value="Cadherin-like"/>
    <property type="match status" value="5"/>
</dbReference>
<feature type="chain" id="PRO_5034449163" description="Cadherin domain-containing protein" evidence="18">
    <location>
        <begin position="19"/>
        <end position="826"/>
    </location>
</feature>
<evidence type="ECO:0000256" key="13">
    <source>
        <dbReference type="ARBA" id="ARBA00023180"/>
    </source>
</evidence>
<protein>
    <recommendedName>
        <fullName evidence="19">Cadherin domain-containing protein</fullName>
    </recommendedName>
</protein>
<evidence type="ECO:0000256" key="18">
    <source>
        <dbReference type="SAM" id="SignalP"/>
    </source>
</evidence>
<dbReference type="GO" id="GO:0045296">
    <property type="term" value="F:cadherin binding"/>
    <property type="evidence" value="ECO:0007669"/>
    <property type="project" value="TreeGrafter"/>
</dbReference>
<dbReference type="FunFam" id="2.60.40.60:FF:000011">
    <property type="entry name" value="Cadherin 1"/>
    <property type="match status" value="1"/>
</dbReference>
<comment type="function">
    <text evidence="16">Cadherins are calcium-dependent cell adhesion proteins.</text>
</comment>
<evidence type="ECO:0000256" key="6">
    <source>
        <dbReference type="ARBA" id="ARBA00022723"/>
    </source>
</evidence>
<evidence type="ECO:0000256" key="14">
    <source>
        <dbReference type="PROSITE-ProRule" id="PRU00043"/>
    </source>
</evidence>
<sequence>MRTVSLLLLVALTGLAESRLFNHLGPAKRELLVRSKRRWVLSTIEIDEEDPGPFPKEISKMYNDKKSPEGHLYRISGMGVDEVPKGVFSIDEYTGVVTAHKSVDREAHDLFEIHFDILNAETGKAIDRQLSFNVEVKDINDNAPFFDGGLQANVPENTVEGTPLIHLNMMDRDERNSKNSEVTVSMLSQNPLEPKIELNQITNRIAQLNFKGCFDYDKEHKYEIVLQVKDHGTPALSSTAVATIHILDKNSHMPTFRQKKYQGEVLESVTKEDILRIAVDDKDSPKTPGWRAKYFFIKGNEGRNYQLETDPETNEGILSVIKGKDFEKMKSHHLLVGVENEEPLFVCKNGSLGAPPSPDVADITIQVIDVNDPPSYEKMTYDVYRIEEEDPGQVLLTPKVIDDDSEVSKVRHELVEDPAGWVSIDEKTGTITTTKKMDRDSSFVHDSVYKIVIRAIDNGKPPAQCTATVLVHLRDINDNLPRLVNSSLVLCGNKASEVMVQASDADANPFSGPFTFGLGSDEKDLAERWKLDPSYGDEGGLVSRTQLPFGNYLVPLRIQDQQSLVGDHTVQVVVCDCGEGDVCLPKTPPSTSLGPAGIGLIFLGLLLFLLLLLVCKCQCRGKDFKHMPMVQDEGNQTLIRYNQEGGGSPCMNEPTLLQTPTKSMAVTEGLKMGNMQSQVTTQDMDAYASARHGMMTSNMTLQGSQRRRDTVRSQGGQSMNWNLNRMNSFQAGSSRDNHSVSMLSDQHISDHIVRRMDEINGNQDSRPVYQPHEYAYEGQGSKCQSLDQLSLSNTGDDLMFLNDLGPKFKTLAGVCNQTIPKRNTEH</sequence>
<evidence type="ECO:0000313" key="20">
    <source>
        <dbReference type="Ensembl" id="ENSCLMP00005036271.1"/>
    </source>
</evidence>
<dbReference type="GO" id="GO:0016477">
    <property type="term" value="P:cell migration"/>
    <property type="evidence" value="ECO:0007669"/>
    <property type="project" value="TreeGrafter"/>
</dbReference>
<dbReference type="GO" id="GO:0008013">
    <property type="term" value="F:beta-catenin binding"/>
    <property type="evidence" value="ECO:0007669"/>
    <property type="project" value="TreeGrafter"/>
</dbReference>
<evidence type="ECO:0000256" key="3">
    <source>
        <dbReference type="ARBA" id="ARBA00022475"/>
    </source>
</evidence>
<keyword evidence="4" id="KW-0963">Cytoplasm</keyword>
<dbReference type="GeneID" id="117733936"/>
<evidence type="ECO:0000256" key="9">
    <source>
        <dbReference type="ARBA" id="ARBA00022837"/>
    </source>
</evidence>
<dbReference type="CTD" id="571792"/>
<evidence type="ECO:0000259" key="19">
    <source>
        <dbReference type="PROSITE" id="PS50268"/>
    </source>
</evidence>
<keyword evidence="13" id="KW-0325">Glycoprotein</keyword>
<feature type="domain" description="Cadherin" evidence="19">
    <location>
        <begin position="146"/>
        <end position="256"/>
    </location>
</feature>
<comment type="subcellular location">
    <subcellularLocation>
        <location evidence="1 15">Cell membrane</location>
        <topology evidence="1 15">Single-pass type I membrane protein</topology>
    </subcellularLocation>
    <subcellularLocation>
        <location evidence="2">Cytoplasm</location>
    </subcellularLocation>
</comment>
<keyword evidence="10 15" id="KW-0130">Cell adhesion</keyword>
<evidence type="ECO:0000256" key="1">
    <source>
        <dbReference type="ARBA" id="ARBA00004251"/>
    </source>
</evidence>
<dbReference type="KEGG" id="clum:117733936"/>
<dbReference type="InterPro" id="IPR020894">
    <property type="entry name" value="Cadherin_CS"/>
</dbReference>
<keyword evidence="21" id="KW-1185">Reference proteome</keyword>
<evidence type="ECO:0000256" key="4">
    <source>
        <dbReference type="ARBA" id="ARBA00022490"/>
    </source>
</evidence>
<keyword evidence="8" id="KW-0677">Repeat</keyword>
<feature type="domain" description="Cadherin" evidence="19">
    <location>
        <begin position="500"/>
        <end position="591"/>
    </location>
</feature>
<dbReference type="GO" id="GO:0000902">
    <property type="term" value="P:cell morphogenesis"/>
    <property type="evidence" value="ECO:0007669"/>
    <property type="project" value="TreeGrafter"/>
</dbReference>
<dbReference type="PANTHER" id="PTHR24027">
    <property type="entry name" value="CADHERIN-23"/>
    <property type="match status" value="1"/>
</dbReference>
<evidence type="ECO:0000256" key="2">
    <source>
        <dbReference type="ARBA" id="ARBA00004496"/>
    </source>
</evidence>
<dbReference type="GO" id="GO:0016342">
    <property type="term" value="C:catenin complex"/>
    <property type="evidence" value="ECO:0007669"/>
    <property type="project" value="TreeGrafter"/>
</dbReference>
<dbReference type="InterPro" id="IPR039808">
    <property type="entry name" value="Cadherin"/>
</dbReference>
<feature type="domain" description="Cadherin" evidence="19">
    <location>
        <begin position="257"/>
        <end position="376"/>
    </location>
</feature>
<dbReference type="FunFam" id="2.60.40.60:FF:000019">
    <property type="entry name" value="Cadherin 2"/>
    <property type="match status" value="1"/>
</dbReference>
<dbReference type="InterPro" id="IPR015919">
    <property type="entry name" value="Cadherin-like_sf"/>
</dbReference>
<dbReference type="Gene3D" id="4.10.900.10">
    <property type="entry name" value="TCF3-CBD (Catenin binding domain)"/>
    <property type="match status" value="1"/>
</dbReference>
<dbReference type="GO" id="GO:0005509">
    <property type="term" value="F:calcium ion binding"/>
    <property type="evidence" value="ECO:0007669"/>
    <property type="project" value="UniProtKB-UniRule"/>
</dbReference>
<dbReference type="PROSITE" id="PS50268">
    <property type="entry name" value="CADHERIN_2"/>
    <property type="match status" value="5"/>
</dbReference>
<dbReference type="FunFam" id="2.60.40.60:FF:000095">
    <property type="entry name" value="Cadherin 13"/>
    <property type="match status" value="1"/>
</dbReference>
<dbReference type="GO" id="GO:0005912">
    <property type="term" value="C:adherens junction"/>
    <property type="evidence" value="ECO:0007669"/>
    <property type="project" value="TreeGrafter"/>
</dbReference>
<proteinExistence type="predicted"/>
<dbReference type="RefSeq" id="XP_034393783.1">
    <property type="nucleotide sequence ID" value="XM_034537892.1"/>
</dbReference>
<reference evidence="20" key="2">
    <citation type="submission" date="2025-09" db="UniProtKB">
        <authorList>
            <consortium name="Ensembl"/>
        </authorList>
    </citation>
    <scope>IDENTIFICATION</scope>
</reference>
<dbReference type="InterPro" id="IPR027397">
    <property type="entry name" value="Catenin-bd_sf"/>
</dbReference>
<evidence type="ECO:0000256" key="5">
    <source>
        <dbReference type="ARBA" id="ARBA00022692"/>
    </source>
</evidence>
<dbReference type="PRINTS" id="PR00205">
    <property type="entry name" value="CADHERIN"/>
</dbReference>
<keyword evidence="7 18" id="KW-0732">Signal</keyword>
<dbReference type="GO" id="GO:0005737">
    <property type="term" value="C:cytoplasm"/>
    <property type="evidence" value="ECO:0007669"/>
    <property type="project" value="UniProtKB-SubCell"/>
</dbReference>
<dbReference type="GO" id="GO:0034332">
    <property type="term" value="P:adherens junction organization"/>
    <property type="evidence" value="ECO:0007669"/>
    <property type="project" value="TreeGrafter"/>
</dbReference>
<keyword evidence="6" id="KW-0479">Metal-binding</keyword>
<dbReference type="GO" id="GO:0060027">
    <property type="term" value="P:convergent extension involved in gastrulation"/>
    <property type="evidence" value="ECO:0007669"/>
    <property type="project" value="UniProtKB-ARBA"/>
</dbReference>
<dbReference type="OrthoDB" id="9045962at2759"/>
<evidence type="ECO:0000256" key="16">
    <source>
        <dbReference type="RuleBase" id="RU004357"/>
    </source>
</evidence>
<dbReference type="Ensembl" id="ENSCLMT00005037707.1">
    <property type="protein sequence ID" value="ENSCLMP00005036271.1"/>
    <property type="gene ID" value="ENSCLMG00005017324.1"/>
</dbReference>
<dbReference type="Proteomes" id="UP000694565">
    <property type="component" value="Unplaced"/>
</dbReference>
<dbReference type="GO" id="GO:0016339">
    <property type="term" value="P:calcium-dependent cell-cell adhesion via plasma membrane cell adhesion molecules"/>
    <property type="evidence" value="ECO:0007669"/>
    <property type="project" value="TreeGrafter"/>
</dbReference>
<dbReference type="SMART" id="SM00112">
    <property type="entry name" value="CA"/>
    <property type="match status" value="5"/>
</dbReference>
<dbReference type="InterPro" id="IPR002126">
    <property type="entry name" value="Cadherin-like_dom"/>
</dbReference>
<evidence type="ECO:0000256" key="11">
    <source>
        <dbReference type="ARBA" id="ARBA00022989"/>
    </source>
</evidence>
<feature type="transmembrane region" description="Helical" evidence="17">
    <location>
        <begin position="593"/>
        <end position="615"/>
    </location>
</feature>
<organism evidence="20 21">
    <name type="scientific">Cyclopterus lumpus</name>
    <name type="common">Lumpsucker</name>
    <dbReference type="NCBI Taxonomy" id="8103"/>
    <lineage>
        <taxon>Eukaryota</taxon>
        <taxon>Metazoa</taxon>
        <taxon>Chordata</taxon>
        <taxon>Craniata</taxon>
        <taxon>Vertebrata</taxon>
        <taxon>Euteleostomi</taxon>
        <taxon>Actinopterygii</taxon>
        <taxon>Neopterygii</taxon>
        <taxon>Teleostei</taxon>
        <taxon>Neoteleostei</taxon>
        <taxon>Acanthomorphata</taxon>
        <taxon>Eupercaria</taxon>
        <taxon>Perciformes</taxon>
        <taxon>Cottioidei</taxon>
        <taxon>Cottales</taxon>
        <taxon>Cyclopteridae</taxon>
        <taxon>Cyclopterus</taxon>
    </lineage>
</organism>
<dbReference type="GO" id="GO:0044331">
    <property type="term" value="P:cell-cell adhesion mediated by cadherin"/>
    <property type="evidence" value="ECO:0007669"/>
    <property type="project" value="TreeGrafter"/>
</dbReference>
<feature type="signal peptide" evidence="18">
    <location>
        <begin position="1"/>
        <end position="18"/>
    </location>
</feature>
<dbReference type="Gene3D" id="2.60.40.60">
    <property type="entry name" value="Cadherins"/>
    <property type="match status" value="5"/>
</dbReference>
<feature type="domain" description="Cadherin" evidence="19">
    <location>
        <begin position="377"/>
        <end position="483"/>
    </location>
</feature>
<dbReference type="GO" id="GO:0007043">
    <property type="term" value="P:cell-cell junction assembly"/>
    <property type="evidence" value="ECO:0007669"/>
    <property type="project" value="TreeGrafter"/>
</dbReference>
<dbReference type="AlphaFoldDB" id="A0A8C3A2V3"/>
<evidence type="ECO:0000313" key="21">
    <source>
        <dbReference type="Proteomes" id="UP000694565"/>
    </source>
</evidence>
<dbReference type="InterPro" id="IPR000233">
    <property type="entry name" value="Cadherin_Y-type_LIR"/>
</dbReference>
<gene>
    <name evidence="20" type="primary">cdh26.1</name>
</gene>
<dbReference type="Pfam" id="PF01049">
    <property type="entry name" value="CADH_Y-type_LIR"/>
    <property type="match status" value="1"/>
</dbReference>
<keyword evidence="3" id="KW-1003">Cell membrane</keyword>
<reference evidence="20" key="1">
    <citation type="submission" date="2025-08" db="UniProtKB">
        <authorList>
            <consortium name="Ensembl"/>
        </authorList>
    </citation>
    <scope>IDENTIFICATION</scope>
</reference>
<dbReference type="GO" id="GO:0007156">
    <property type="term" value="P:homophilic cell adhesion via plasma membrane adhesion molecules"/>
    <property type="evidence" value="ECO:0007669"/>
    <property type="project" value="InterPro"/>
</dbReference>
<evidence type="ECO:0000256" key="15">
    <source>
        <dbReference type="RuleBase" id="RU003318"/>
    </source>
</evidence>
<evidence type="ECO:0000256" key="12">
    <source>
        <dbReference type="ARBA" id="ARBA00023136"/>
    </source>
</evidence>
<keyword evidence="9 14" id="KW-0106">Calcium</keyword>
<evidence type="ECO:0000256" key="10">
    <source>
        <dbReference type="ARBA" id="ARBA00022889"/>
    </source>
</evidence>
<dbReference type="PROSITE" id="PS00232">
    <property type="entry name" value="CADHERIN_1"/>
    <property type="match status" value="2"/>
</dbReference>
<dbReference type="GeneTree" id="ENSGT00940000161589"/>
<name>A0A8C3A2V3_CYCLU</name>
<keyword evidence="5 15" id="KW-0812">Transmembrane</keyword>